<dbReference type="Proteomes" id="UP000002139">
    <property type="component" value="Chromosome"/>
</dbReference>
<dbReference type="OrthoDB" id="279948at2"/>
<name>A9F0U7_SORC5</name>
<dbReference type="KEGG" id="scl:sce1147"/>
<evidence type="ECO:0000313" key="1">
    <source>
        <dbReference type="EMBL" id="CAN91304.1"/>
    </source>
</evidence>
<keyword evidence="2" id="KW-1185">Reference proteome</keyword>
<dbReference type="EMBL" id="AM746676">
    <property type="protein sequence ID" value="CAN91304.1"/>
    <property type="molecule type" value="Genomic_DNA"/>
</dbReference>
<sequence length="195" mass="22008">MHPAFANIRFGPFASAYHAAAITPELKEALGAFLENELLPQVEQPFESTSGALVAAYDAERYCGPNSAVRDIYKFEFTFHRSSGDDTIQVELVFRPQARAFSARKNRPLYLWTPARRDRYHAEGRQLQHLCGRIARHEGVEAVCPLCSAVLSVHDSPNLFDVSCPSRCFKYNVHRDPADGQFLHGHFFRKEPGDV</sequence>
<proteinExistence type="predicted"/>
<organism evidence="1 2">
    <name type="scientific">Sorangium cellulosum (strain So ce56)</name>
    <name type="common">Polyangium cellulosum (strain So ce56)</name>
    <dbReference type="NCBI Taxonomy" id="448385"/>
    <lineage>
        <taxon>Bacteria</taxon>
        <taxon>Pseudomonadati</taxon>
        <taxon>Myxococcota</taxon>
        <taxon>Polyangia</taxon>
        <taxon>Polyangiales</taxon>
        <taxon>Polyangiaceae</taxon>
        <taxon>Sorangium</taxon>
    </lineage>
</organism>
<gene>
    <name evidence="1" type="ordered locus">sce1147</name>
</gene>
<dbReference type="HOGENOM" id="CLU_1395498_0_0_7"/>
<dbReference type="AlphaFoldDB" id="A9F0U7"/>
<dbReference type="BioCyc" id="SCEL448385:SCE_RS05990-MONOMER"/>
<protein>
    <submittedName>
        <fullName evidence="1">Uncharacterized protein</fullName>
    </submittedName>
</protein>
<accession>A9F0U7</accession>
<reference evidence="1 2" key="1">
    <citation type="journal article" date="2007" name="Nat. Biotechnol.">
        <title>Complete genome sequence of the myxobacterium Sorangium cellulosum.</title>
        <authorList>
            <person name="Schneiker S."/>
            <person name="Perlova O."/>
            <person name="Kaiser O."/>
            <person name="Gerth K."/>
            <person name="Alici A."/>
            <person name="Altmeyer M.O."/>
            <person name="Bartels D."/>
            <person name="Bekel T."/>
            <person name="Beyer S."/>
            <person name="Bode E."/>
            <person name="Bode H.B."/>
            <person name="Bolten C.J."/>
            <person name="Choudhuri J.V."/>
            <person name="Doss S."/>
            <person name="Elnakady Y.A."/>
            <person name="Frank B."/>
            <person name="Gaigalat L."/>
            <person name="Goesmann A."/>
            <person name="Groeger C."/>
            <person name="Gross F."/>
            <person name="Jelsbak L."/>
            <person name="Jelsbak L."/>
            <person name="Kalinowski J."/>
            <person name="Kegler C."/>
            <person name="Knauber T."/>
            <person name="Konietzny S."/>
            <person name="Kopp M."/>
            <person name="Krause L."/>
            <person name="Krug D."/>
            <person name="Linke B."/>
            <person name="Mahmud T."/>
            <person name="Martinez-Arias R."/>
            <person name="McHardy A.C."/>
            <person name="Merai M."/>
            <person name="Meyer F."/>
            <person name="Mormann S."/>
            <person name="Munoz-Dorado J."/>
            <person name="Perez J."/>
            <person name="Pradella S."/>
            <person name="Rachid S."/>
            <person name="Raddatz G."/>
            <person name="Rosenau F."/>
            <person name="Rueckert C."/>
            <person name="Sasse F."/>
            <person name="Scharfe M."/>
            <person name="Schuster S.C."/>
            <person name="Suen G."/>
            <person name="Treuner-Lange A."/>
            <person name="Velicer G.J."/>
            <person name="Vorholter F.-J."/>
            <person name="Weissman K.J."/>
            <person name="Welch R.D."/>
            <person name="Wenzel S.C."/>
            <person name="Whitworth D.E."/>
            <person name="Wilhelm S."/>
            <person name="Wittmann C."/>
            <person name="Bloecker H."/>
            <person name="Puehler A."/>
            <person name="Mueller R."/>
        </authorList>
    </citation>
    <scope>NUCLEOTIDE SEQUENCE [LARGE SCALE GENOMIC DNA]</scope>
    <source>
        <strain evidence="2">So ce56</strain>
    </source>
</reference>
<dbReference type="STRING" id="448385.sce1147"/>
<dbReference type="RefSeq" id="WP_012233781.1">
    <property type="nucleotide sequence ID" value="NC_010162.1"/>
</dbReference>
<evidence type="ECO:0000313" key="2">
    <source>
        <dbReference type="Proteomes" id="UP000002139"/>
    </source>
</evidence>